<name>A0AAD6AHG8_9TELE</name>
<reference evidence="1" key="1">
    <citation type="submission" date="2022-11" db="EMBL/GenBank/DDBJ databases">
        <title>Chromosome-level genome of Pogonophryne albipinna.</title>
        <authorList>
            <person name="Jo E."/>
        </authorList>
    </citation>
    <scope>NUCLEOTIDE SEQUENCE</scope>
    <source>
        <strain evidence="1">SGF0006</strain>
        <tissue evidence="1">Muscle</tissue>
    </source>
</reference>
<evidence type="ECO:0008006" key="3">
    <source>
        <dbReference type="Google" id="ProtNLM"/>
    </source>
</evidence>
<keyword evidence="2" id="KW-1185">Reference proteome</keyword>
<organism evidence="1 2">
    <name type="scientific">Pogonophryne albipinna</name>
    <dbReference type="NCBI Taxonomy" id="1090488"/>
    <lineage>
        <taxon>Eukaryota</taxon>
        <taxon>Metazoa</taxon>
        <taxon>Chordata</taxon>
        <taxon>Craniata</taxon>
        <taxon>Vertebrata</taxon>
        <taxon>Euteleostomi</taxon>
        <taxon>Actinopterygii</taxon>
        <taxon>Neopterygii</taxon>
        <taxon>Teleostei</taxon>
        <taxon>Neoteleostei</taxon>
        <taxon>Acanthomorphata</taxon>
        <taxon>Eupercaria</taxon>
        <taxon>Perciformes</taxon>
        <taxon>Notothenioidei</taxon>
        <taxon>Pogonophryne</taxon>
    </lineage>
</organism>
<dbReference type="EMBL" id="JAPTMU010000022">
    <property type="protein sequence ID" value="KAJ4924827.1"/>
    <property type="molecule type" value="Genomic_DNA"/>
</dbReference>
<dbReference type="GO" id="GO:0061617">
    <property type="term" value="C:MICOS complex"/>
    <property type="evidence" value="ECO:0007669"/>
    <property type="project" value="TreeGrafter"/>
</dbReference>
<comment type="caution">
    <text evidence="1">The sequence shown here is derived from an EMBL/GenBank/DDBJ whole genome shotgun (WGS) entry which is preliminary data.</text>
</comment>
<protein>
    <recommendedName>
        <fullName evidence="3">Coiled-coil-helix-coiled-coil-helix domain containing 3</fullName>
    </recommendedName>
</protein>
<dbReference type="Proteomes" id="UP001219934">
    <property type="component" value="Unassembled WGS sequence"/>
</dbReference>
<dbReference type="PANTHER" id="PTHR21588:SF23">
    <property type="entry name" value="MICOS COMPLEX SUBUNIT MIC19 ISOFORM X1"/>
    <property type="match status" value="1"/>
</dbReference>
<evidence type="ECO:0000313" key="1">
    <source>
        <dbReference type="EMBL" id="KAJ4924827.1"/>
    </source>
</evidence>
<gene>
    <name evidence="1" type="ORF">JOQ06_003777</name>
</gene>
<dbReference type="AlphaFoldDB" id="A0AAD6AHG8"/>
<feature type="non-terminal residue" evidence="1">
    <location>
        <position position="147"/>
    </location>
</feature>
<accession>A0AAD6AHG8</accession>
<sequence>SAQFYKVTTENYHKAADQVNAKFSLKSFTVLAAKNTHNPSPLRIFHIVKSTVAGVMEQEESDSTSCLPITKQCQSLFWMNVVFKDVFDELEQLNRHYETYPVCADLQGQILACYKENVGKTLNCSNIATLYLQCVNNTKQNKLRTGG</sequence>
<evidence type="ECO:0000313" key="2">
    <source>
        <dbReference type="Proteomes" id="UP001219934"/>
    </source>
</evidence>
<dbReference type="GO" id="GO:0007007">
    <property type="term" value="P:inner mitochondrial membrane organization"/>
    <property type="evidence" value="ECO:0007669"/>
    <property type="project" value="TreeGrafter"/>
</dbReference>
<dbReference type="PANTHER" id="PTHR21588">
    <property type="entry name" value="COILED-COIL-HELIX-COILED-COIL-HELIX DOMAIN CONTAINING 6"/>
    <property type="match status" value="1"/>
</dbReference>
<dbReference type="InterPro" id="IPR052632">
    <property type="entry name" value="MICOS_subunit_Mic19"/>
</dbReference>
<proteinExistence type="predicted"/>